<dbReference type="Proteomes" id="UP000054560">
    <property type="component" value="Unassembled WGS sequence"/>
</dbReference>
<evidence type="ECO:0000256" key="1">
    <source>
        <dbReference type="ARBA" id="ARBA00022741"/>
    </source>
</evidence>
<keyword evidence="14" id="KW-1185">Reference proteome</keyword>
<evidence type="ECO:0000313" key="13">
    <source>
        <dbReference type="EMBL" id="KNC85309.1"/>
    </source>
</evidence>
<keyword evidence="4 8" id="KW-0067">ATP-binding</keyword>
<accession>A0A0L0G8R9</accession>
<dbReference type="SMART" id="SM01178">
    <property type="entry name" value="DUF4217"/>
    <property type="match status" value="1"/>
</dbReference>
<name>A0A0L0G8R9_9EUKA</name>
<keyword evidence="3 8" id="KW-0347">Helicase</keyword>
<evidence type="ECO:0000256" key="10">
    <source>
        <dbReference type="SAM" id="MobiDB-lite"/>
    </source>
</evidence>
<dbReference type="Gene3D" id="3.40.50.300">
    <property type="entry name" value="P-loop containing nucleotide triphosphate hydrolases"/>
    <property type="match status" value="2"/>
</dbReference>
<keyword evidence="2 8" id="KW-0378">Hydrolase</keyword>
<protein>
    <recommendedName>
        <fullName evidence="9">ATP-dependent RNA helicase</fullName>
        <ecNumber evidence="9">3.6.4.13</ecNumber>
    </recommendedName>
</protein>
<dbReference type="GO" id="GO:0016887">
    <property type="term" value="F:ATP hydrolysis activity"/>
    <property type="evidence" value="ECO:0007669"/>
    <property type="project" value="RHEA"/>
</dbReference>
<organism evidence="13 14">
    <name type="scientific">Sphaeroforma arctica JP610</name>
    <dbReference type="NCBI Taxonomy" id="667725"/>
    <lineage>
        <taxon>Eukaryota</taxon>
        <taxon>Ichthyosporea</taxon>
        <taxon>Ichthyophonida</taxon>
        <taxon>Sphaeroforma</taxon>
    </lineage>
</organism>
<dbReference type="OrthoDB" id="7396459at2759"/>
<comment type="similarity">
    <text evidence="7">Belongs to the DEAD box helicase family. DDX55/SPB4 subfamily.</text>
</comment>
<proteinExistence type="inferred from homology"/>
<evidence type="ECO:0000259" key="11">
    <source>
        <dbReference type="PROSITE" id="PS51192"/>
    </source>
</evidence>
<dbReference type="eggNOG" id="KOG0345">
    <property type="taxonomic scope" value="Eukaryota"/>
</dbReference>
<dbReference type="CDD" id="cd18787">
    <property type="entry name" value="SF2_C_DEAD"/>
    <property type="match status" value="1"/>
</dbReference>
<evidence type="ECO:0000313" key="14">
    <source>
        <dbReference type="Proteomes" id="UP000054560"/>
    </source>
</evidence>
<dbReference type="InterPro" id="IPR027417">
    <property type="entry name" value="P-loop_NTPase"/>
</dbReference>
<dbReference type="GO" id="GO:0003723">
    <property type="term" value="F:RNA binding"/>
    <property type="evidence" value="ECO:0007669"/>
    <property type="project" value="UniProtKB-UniRule"/>
</dbReference>
<dbReference type="GeneID" id="25902996"/>
<evidence type="ECO:0000256" key="9">
    <source>
        <dbReference type="RuleBase" id="RU365068"/>
    </source>
</evidence>
<feature type="domain" description="Helicase ATP-binding" evidence="11">
    <location>
        <begin position="1"/>
        <end position="124"/>
    </location>
</feature>
<comment type="domain">
    <text evidence="9">The Q motif is unique to and characteristic of the DEAD box family of RNA helicases and controls ATP binding and hydrolysis.</text>
</comment>
<dbReference type="GO" id="GO:0005524">
    <property type="term" value="F:ATP binding"/>
    <property type="evidence" value="ECO:0007669"/>
    <property type="project" value="UniProtKB-UniRule"/>
</dbReference>
<evidence type="ECO:0000256" key="8">
    <source>
        <dbReference type="RuleBase" id="RU000492"/>
    </source>
</evidence>
<dbReference type="RefSeq" id="XP_014159211.1">
    <property type="nucleotide sequence ID" value="XM_014303736.1"/>
</dbReference>
<dbReference type="EC" id="3.6.4.13" evidence="9"/>
<evidence type="ECO:0000256" key="7">
    <source>
        <dbReference type="ARBA" id="ARBA00038002"/>
    </source>
</evidence>
<dbReference type="Pfam" id="PF00270">
    <property type="entry name" value="DEAD"/>
    <property type="match status" value="1"/>
</dbReference>
<dbReference type="InterPro" id="IPR025313">
    <property type="entry name" value="SPB4-like_CTE"/>
</dbReference>
<dbReference type="Pfam" id="PF23681">
    <property type="entry name" value="CTT_SPB4"/>
    <property type="match status" value="1"/>
</dbReference>
<dbReference type="InterPro" id="IPR011545">
    <property type="entry name" value="DEAD/DEAH_box_helicase_dom"/>
</dbReference>
<dbReference type="SMART" id="SM00490">
    <property type="entry name" value="HELICc"/>
    <property type="match status" value="1"/>
</dbReference>
<keyword evidence="5 9" id="KW-0694">RNA-binding</keyword>
<dbReference type="EMBL" id="KQ241709">
    <property type="protein sequence ID" value="KNC85309.1"/>
    <property type="molecule type" value="Genomic_DNA"/>
</dbReference>
<evidence type="ECO:0000256" key="6">
    <source>
        <dbReference type="ARBA" id="ARBA00023054"/>
    </source>
</evidence>
<gene>
    <name evidence="13" type="ORF">SARC_02492</name>
</gene>
<evidence type="ECO:0000256" key="4">
    <source>
        <dbReference type="ARBA" id="ARBA00022840"/>
    </source>
</evidence>
<feature type="region of interest" description="Disordered" evidence="10">
    <location>
        <begin position="474"/>
        <end position="537"/>
    </location>
</feature>
<dbReference type="InterPro" id="IPR056330">
    <property type="entry name" value="CTT_SPB4"/>
</dbReference>
<dbReference type="PROSITE" id="PS00039">
    <property type="entry name" value="DEAD_ATP_HELICASE"/>
    <property type="match status" value="1"/>
</dbReference>
<dbReference type="AlphaFoldDB" id="A0A0L0G8R9"/>
<dbReference type="SUPFAM" id="SSF52540">
    <property type="entry name" value="P-loop containing nucleoside triphosphate hydrolases"/>
    <property type="match status" value="1"/>
</dbReference>
<dbReference type="STRING" id="667725.A0A0L0G8R9"/>
<sequence length="537" mass="60825">MALQVADVLAEFLPVINGTAMVAVGGTETGDDLNHFNEHGAHVVIATPGRMEELMRRSQAMNLKELEILVLDEADRLLDMGFEKSINNILKQLPKQRRTGLFSATQTQQLDQIIRAGLRNPVRVNVKVTTGTNTLRRSTATPVSLKNFFMVCGYEDKLSQLVAFMETHIDEKVIVYMNTCACVDYFHSLLGGIFTRRKTRIQLHSLHGKMVHKKRSKTFEAFKNSVSGALLCTDVAARGLDMPDIDWVVQLDPPQDPDQFVHRCGRTARQGRVGSALVFLAPHEDTYVAFMRKRTVQMHEMKLDLNADDVFNTGRDVALQDRSVYEKGLTAFVSFIRSYREHKCSIIFRVRDLDMLGICRSFALLTLPRMPELKSVSQGRTSGTTADSLTISEAEIDVQKVSDCNTPPGNEEEIEKLNEDHVKKRSGEQSNVLTGSHVENATPTYLYPPCPVDPSTIAYKDKNREAQRQQKLVMASARGEHEHTKRRKKSEQPTAWSQQKERKLIKEKRRDIKAKKREWQHQQTLADAADGEYWIST</sequence>
<dbReference type="InterPro" id="IPR000629">
    <property type="entry name" value="RNA-helicase_DEAD-box_CS"/>
</dbReference>
<evidence type="ECO:0000256" key="2">
    <source>
        <dbReference type="ARBA" id="ARBA00022801"/>
    </source>
</evidence>
<dbReference type="Pfam" id="PF13959">
    <property type="entry name" value="CTE_SPB4"/>
    <property type="match status" value="1"/>
</dbReference>
<dbReference type="InterPro" id="IPR014001">
    <property type="entry name" value="Helicase_ATP-bd"/>
</dbReference>
<keyword evidence="6" id="KW-0175">Coiled coil</keyword>
<evidence type="ECO:0000259" key="12">
    <source>
        <dbReference type="PROSITE" id="PS51194"/>
    </source>
</evidence>
<comment type="catalytic activity">
    <reaction evidence="9">
        <text>ATP + H2O = ADP + phosphate + H(+)</text>
        <dbReference type="Rhea" id="RHEA:13065"/>
        <dbReference type="ChEBI" id="CHEBI:15377"/>
        <dbReference type="ChEBI" id="CHEBI:15378"/>
        <dbReference type="ChEBI" id="CHEBI:30616"/>
        <dbReference type="ChEBI" id="CHEBI:43474"/>
        <dbReference type="ChEBI" id="CHEBI:456216"/>
        <dbReference type="EC" id="3.6.4.13"/>
    </reaction>
</comment>
<dbReference type="PROSITE" id="PS51192">
    <property type="entry name" value="HELICASE_ATP_BIND_1"/>
    <property type="match status" value="1"/>
</dbReference>
<dbReference type="GO" id="GO:0003724">
    <property type="term" value="F:RNA helicase activity"/>
    <property type="evidence" value="ECO:0007669"/>
    <property type="project" value="UniProtKB-EC"/>
</dbReference>
<reference evidence="13 14" key="1">
    <citation type="submission" date="2011-02" db="EMBL/GenBank/DDBJ databases">
        <title>The Genome Sequence of Sphaeroforma arctica JP610.</title>
        <authorList>
            <consortium name="The Broad Institute Genome Sequencing Platform"/>
            <person name="Russ C."/>
            <person name="Cuomo C."/>
            <person name="Young S.K."/>
            <person name="Zeng Q."/>
            <person name="Gargeya S."/>
            <person name="Alvarado L."/>
            <person name="Berlin A."/>
            <person name="Chapman S.B."/>
            <person name="Chen Z."/>
            <person name="Freedman E."/>
            <person name="Gellesch M."/>
            <person name="Goldberg J."/>
            <person name="Griggs A."/>
            <person name="Gujja S."/>
            <person name="Heilman E."/>
            <person name="Heiman D."/>
            <person name="Howarth C."/>
            <person name="Mehta T."/>
            <person name="Neiman D."/>
            <person name="Pearson M."/>
            <person name="Roberts A."/>
            <person name="Saif S."/>
            <person name="Shea T."/>
            <person name="Shenoy N."/>
            <person name="Sisk P."/>
            <person name="Stolte C."/>
            <person name="Sykes S."/>
            <person name="White J."/>
            <person name="Yandava C."/>
            <person name="Burger G."/>
            <person name="Gray M.W."/>
            <person name="Holland P.W.H."/>
            <person name="King N."/>
            <person name="Lang F.B.F."/>
            <person name="Roger A.J."/>
            <person name="Ruiz-Trillo I."/>
            <person name="Haas B."/>
            <person name="Nusbaum C."/>
            <person name="Birren B."/>
        </authorList>
    </citation>
    <scope>NUCLEOTIDE SEQUENCE [LARGE SCALE GENOMIC DNA]</scope>
    <source>
        <strain evidence="13 14">JP610</strain>
    </source>
</reference>
<keyword evidence="1 8" id="KW-0547">Nucleotide-binding</keyword>
<dbReference type="PROSITE" id="PS51194">
    <property type="entry name" value="HELICASE_CTER"/>
    <property type="match status" value="1"/>
</dbReference>
<dbReference type="PANTHER" id="PTHR24031">
    <property type="entry name" value="RNA HELICASE"/>
    <property type="match status" value="1"/>
</dbReference>
<evidence type="ECO:0000256" key="5">
    <source>
        <dbReference type="ARBA" id="ARBA00022884"/>
    </source>
</evidence>
<dbReference type="Pfam" id="PF00271">
    <property type="entry name" value="Helicase_C"/>
    <property type="match status" value="1"/>
</dbReference>
<comment type="function">
    <text evidence="9">RNA helicase.</text>
</comment>
<feature type="compositionally biased region" description="Basic and acidic residues" evidence="10">
    <location>
        <begin position="499"/>
        <end position="510"/>
    </location>
</feature>
<evidence type="ECO:0000256" key="3">
    <source>
        <dbReference type="ARBA" id="ARBA00022806"/>
    </source>
</evidence>
<dbReference type="InterPro" id="IPR001650">
    <property type="entry name" value="Helicase_C-like"/>
</dbReference>
<feature type="domain" description="Helicase C-terminal" evidence="12">
    <location>
        <begin position="157"/>
        <end position="318"/>
    </location>
</feature>